<accession>A0A9Q1LEB5</accession>
<feature type="compositionally biased region" description="Acidic residues" evidence="1">
    <location>
        <begin position="118"/>
        <end position="131"/>
    </location>
</feature>
<keyword evidence="3" id="KW-1185">Reference proteome</keyword>
<name>A0A9Q1LEB5_9SOLA</name>
<protein>
    <submittedName>
        <fullName evidence="2">Uncharacterized protein</fullName>
    </submittedName>
</protein>
<sequence length="145" mass="16629">MFGNKWVKDYGMEWYASFKARRYHSETPVDEAILRAHHSDIWEQLAEIYEQSLISLHALILFKRGQPFEEPVDEDFPTPKTKPHVEPASNEETEAAAQVLESDSDDGDTDNAPKGSEDEKDDDDQSADTTEDANYVSIIRQPWRV</sequence>
<comment type="caution">
    <text evidence="2">The sequence shown here is derived from an EMBL/GenBank/DDBJ whole genome shotgun (WGS) entry which is preliminary data.</text>
</comment>
<reference evidence="3" key="1">
    <citation type="journal article" date="2023" name="Proc. Natl. Acad. Sci. U.S.A.">
        <title>Genomic and structural basis for evolution of tropane alkaloid biosynthesis.</title>
        <authorList>
            <person name="Wanga Y.-J."/>
            <person name="Taina T."/>
            <person name="Yua J.-Y."/>
            <person name="Lia J."/>
            <person name="Xua B."/>
            <person name="Chenc J."/>
            <person name="D'Auriad J.C."/>
            <person name="Huanga J.-P."/>
            <person name="Huanga S.-X."/>
        </authorList>
    </citation>
    <scope>NUCLEOTIDE SEQUENCE [LARGE SCALE GENOMIC DNA]</scope>
    <source>
        <strain evidence="3">cv. KIB-2019</strain>
    </source>
</reference>
<evidence type="ECO:0000313" key="2">
    <source>
        <dbReference type="EMBL" id="KAJ8535432.1"/>
    </source>
</evidence>
<dbReference type="Proteomes" id="UP001152561">
    <property type="component" value="Unassembled WGS sequence"/>
</dbReference>
<organism evidence="2 3">
    <name type="scientific">Anisodus acutangulus</name>
    <dbReference type="NCBI Taxonomy" id="402998"/>
    <lineage>
        <taxon>Eukaryota</taxon>
        <taxon>Viridiplantae</taxon>
        <taxon>Streptophyta</taxon>
        <taxon>Embryophyta</taxon>
        <taxon>Tracheophyta</taxon>
        <taxon>Spermatophyta</taxon>
        <taxon>Magnoliopsida</taxon>
        <taxon>eudicotyledons</taxon>
        <taxon>Gunneridae</taxon>
        <taxon>Pentapetalae</taxon>
        <taxon>asterids</taxon>
        <taxon>lamiids</taxon>
        <taxon>Solanales</taxon>
        <taxon>Solanaceae</taxon>
        <taxon>Solanoideae</taxon>
        <taxon>Hyoscyameae</taxon>
        <taxon>Anisodus</taxon>
    </lineage>
</organism>
<feature type="region of interest" description="Disordered" evidence="1">
    <location>
        <begin position="70"/>
        <end position="145"/>
    </location>
</feature>
<dbReference type="AlphaFoldDB" id="A0A9Q1LEB5"/>
<evidence type="ECO:0000256" key="1">
    <source>
        <dbReference type="SAM" id="MobiDB-lite"/>
    </source>
</evidence>
<proteinExistence type="predicted"/>
<dbReference type="EMBL" id="JAJAGQ010000018">
    <property type="protein sequence ID" value="KAJ8535432.1"/>
    <property type="molecule type" value="Genomic_DNA"/>
</dbReference>
<evidence type="ECO:0000313" key="3">
    <source>
        <dbReference type="Proteomes" id="UP001152561"/>
    </source>
</evidence>
<gene>
    <name evidence="2" type="ORF">K7X08_023152</name>
</gene>